<evidence type="ECO:0000256" key="5">
    <source>
        <dbReference type="ARBA" id="ARBA00047942"/>
    </source>
</evidence>
<dbReference type="InterPro" id="IPR012327">
    <property type="entry name" value="MeTrfase_D12"/>
</dbReference>
<gene>
    <name evidence="6" type="ORF">ACFO0J_08240</name>
</gene>
<keyword evidence="3" id="KW-0808">Transferase</keyword>
<dbReference type="EMBL" id="JBHSDY010000005">
    <property type="protein sequence ID" value="MFC4298028.1"/>
    <property type="molecule type" value="Genomic_DNA"/>
</dbReference>
<name>A0ABV8RXX5_9BURK</name>
<dbReference type="RefSeq" id="WP_376812979.1">
    <property type="nucleotide sequence ID" value="NZ_JBHSDY010000005.1"/>
</dbReference>
<dbReference type="GO" id="GO:0008168">
    <property type="term" value="F:methyltransferase activity"/>
    <property type="evidence" value="ECO:0007669"/>
    <property type="project" value="UniProtKB-KW"/>
</dbReference>
<comment type="catalytic activity">
    <reaction evidence="5">
        <text>a 2'-deoxyadenosine in DNA + S-adenosyl-L-methionine = an N(6)-methyl-2'-deoxyadenosine in DNA + S-adenosyl-L-homocysteine + H(+)</text>
        <dbReference type="Rhea" id="RHEA:15197"/>
        <dbReference type="Rhea" id="RHEA-COMP:12418"/>
        <dbReference type="Rhea" id="RHEA-COMP:12419"/>
        <dbReference type="ChEBI" id="CHEBI:15378"/>
        <dbReference type="ChEBI" id="CHEBI:57856"/>
        <dbReference type="ChEBI" id="CHEBI:59789"/>
        <dbReference type="ChEBI" id="CHEBI:90615"/>
        <dbReference type="ChEBI" id="CHEBI:90616"/>
        <dbReference type="EC" id="2.1.1.72"/>
    </reaction>
</comment>
<dbReference type="SUPFAM" id="SSF53335">
    <property type="entry name" value="S-adenosyl-L-methionine-dependent methyltransferases"/>
    <property type="match status" value="1"/>
</dbReference>
<reference evidence="7" key="1">
    <citation type="journal article" date="2019" name="Int. J. Syst. Evol. Microbiol.">
        <title>The Global Catalogue of Microorganisms (GCM) 10K type strain sequencing project: providing services to taxonomists for standard genome sequencing and annotation.</title>
        <authorList>
            <consortium name="The Broad Institute Genomics Platform"/>
            <consortium name="The Broad Institute Genome Sequencing Center for Infectious Disease"/>
            <person name="Wu L."/>
            <person name="Ma J."/>
        </authorList>
    </citation>
    <scope>NUCLEOTIDE SEQUENCE [LARGE SCALE GENOMIC DNA]</scope>
    <source>
        <strain evidence="7">CGMCC 1.19029</strain>
    </source>
</reference>
<proteinExistence type="predicted"/>
<dbReference type="Pfam" id="PF02086">
    <property type="entry name" value="MethyltransfD12"/>
    <property type="match status" value="1"/>
</dbReference>
<organism evidence="6 7">
    <name type="scientific">Castellaniella hirudinis</name>
    <dbReference type="NCBI Taxonomy" id="1144617"/>
    <lineage>
        <taxon>Bacteria</taxon>
        <taxon>Pseudomonadati</taxon>
        <taxon>Pseudomonadota</taxon>
        <taxon>Betaproteobacteria</taxon>
        <taxon>Burkholderiales</taxon>
        <taxon>Alcaligenaceae</taxon>
        <taxon>Castellaniella</taxon>
    </lineage>
</organism>
<comment type="caution">
    <text evidence="6">The sequence shown here is derived from an EMBL/GenBank/DDBJ whole genome shotgun (WGS) entry which is preliminary data.</text>
</comment>
<dbReference type="GO" id="GO:0032259">
    <property type="term" value="P:methylation"/>
    <property type="evidence" value="ECO:0007669"/>
    <property type="project" value="UniProtKB-KW"/>
</dbReference>
<dbReference type="InterPro" id="IPR002052">
    <property type="entry name" value="DNA_methylase_N6_adenine_CS"/>
</dbReference>
<dbReference type="EC" id="2.1.1.72" evidence="1"/>
<evidence type="ECO:0000313" key="7">
    <source>
        <dbReference type="Proteomes" id="UP001595756"/>
    </source>
</evidence>
<evidence type="ECO:0000256" key="1">
    <source>
        <dbReference type="ARBA" id="ARBA00011900"/>
    </source>
</evidence>
<sequence length="370" mass="40527">MGSKRAMLGNGLGHVLDDMVGRHKRFVDLFTGSASVAWHVAQRYPIATFAFDLQRYSAALAGAVIQRNSPVNPVRLWSDWLRRATPKFEEFSAPEIKAVNAAFVMKARKWACQFDQTSLVHAYAGHYYSPVQACWIQALRDSIPQKSPNREICLAALVMAASKCAASPGHTAQPFQPTDTAIKYLEISWQRNFCADVQAALSQIAPVHAQIIGKSKVGDANVVASQLQPGDLVFIDPPYSAVQYSRFYHVLEAITIGSTSPVFGVGRYPPLHERPSSRYSQKTTARLAIQELLVALAARGVSAIITFPDHECSNGVDAYMIKNYASEIFEAKTKIVSSVFSTLGGPSLSGQGPRLARLNADEMILCLEPR</sequence>
<keyword evidence="4" id="KW-0949">S-adenosyl-L-methionine</keyword>
<evidence type="ECO:0000256" key="2">
    <source>
        <dbReference type="ARBA" id="ARBA00022603"/>
    </source>
</evidence>
<evidence type="ECO:0000256" key="4">
    <source>
        <dbReference type="ARBA" id="ARBA00022691"/>
    </source>
</evidence>
<evidence type="ECO:0000256" key="3">
    <source>
        <dbReference type="ARBA" id="ARBA00022679"/>
    </source>
</evidence>
<dbReference type="InterPro" id="IPR029063">
    <property type="entry name" value="SAM-dependent_MTases_sf"/>
</dbReference>
<protein>
    <recommendedName>
        <fullName evidence="1">site-specific DNA-methyltransferase (adenine-specific)</fullName>
        <ecNumber evidence="1">2.1.1.72</ecNumber>
    </recommendedName>
</protein>
<dbReference type="Proteomes" id="UP001595756">
    <property type="component" value="Unassembled WGS sequence"/>
</dbReference>
<evidence type="ECO:0000313" key="6">
    <source>
        <dbReference type="EMBL" id="MFC4298028.1"/>
    </source>
</evidence>
<keyword evidence="2 6" id="KW-0489">Methyltransferase</keyword>
<keyword evidence="7" id="KW-1185">Reference proteome</keyword>
<accession>A0ABV8RXX5</accession>
<dbReference type="PROSITE" id="PS00092">
    <property type="entry name" value="N6_MTASE"/>
    <property type="match status" value="1"/>
</dbReference>